<evidence type="ECO:0000313" key="2">
    <source>
        <dbReference type="Proteomes" id="UP000256269"/>
    </source>
</evidence>
<protein>
    <submittedName>
        <fullName evidence="1">Uncharacterized protein</fullName>
    </submittedName>
</protein>
<dbReference type="OrthoDB" id="3690688at2"/>
<accession>A0A3E0HAB2</accession>
<dbReference type="Proteomes" id="UP000256269">
    <property type="component" value="Unassembled WGS sequence"/>
</dbReference>
<keyword evidence="2" id="KW-1185">Reference proteome</keyword>
<proteinExistence type="predicted"/>
<evidence type="ECO:0000313" key="1">
    <source>
        <dbReference type="EMBL" id="REH40955.1"/>
    </source>
</evidence>
<gene>
    <name evidence="1" type="ORF">BCF44_11236</name>
</gene>
<sequence length="297" mass="33210">MTQRRDFAPALHGAITASGLTLDRIVHRLAERGFALSTATLSYWSRGRSRPERPESLAALSALEEILGVEAGSLRELLGDRVRRGRGKAARLVPFGELWGHFGHAVDQVIAQVTSPADQRRVLSYHERYEMDATGAETYCRVIAVLEAVTEKAKHMVTVYRDDTGCAQLPTVVPVAGVRLGRVGVDHTSHVMAAELWFEQNLRKGERTVVEYGLEFVPGGNRSVMCERRFAAPIRQYVLEVTFHPEAVPRYFRATSEPTEDGPDSSVELSVDSQHTVRAVWLDEPAGAYRIDWEWDR</sequence>
<reference evidence="1 2" key="1">
    <citation type="submission" date="2018-08" db="EMBL/GenBank/DDBJ databases">
        <title>Genomic Encyclopedia of Archaeal and Bacterial Type Strains, Phase II (KMG-II): from individual species to whole genera.</title>
        <authorList>
            <person name="Goeker M."/>
        </authorList>
    </citation>
    <scope>NUCLEOTIDE SEQUENCE [LARGE SCALE GENOMIC DNA]</scope>
    <source>
        <strain evidence="1 2">DSM 45791</strain>
    </source>
</reference>
<dbReference type="EMBL" id="QUNO01000012">
    <property type="protein sequence ID" value="REH40955.1"/>
    <property type="molecule type" value="Genomic_DNA"/>
</dbReference>
<organism evidence="1 2">
    <name type="scientific">Kutzneria buriramensis</name>
    <dbReference type="NCBI Taxonomy" id="1045776"/>
    <lineage>
        <taxon>Bacteria</taxon>
        <taxon>Bacillati</taxon>
        <taxon>Actinomycetota</taxon>
        <taxon>Actinomycetes</taxon>
        <taxon>Pseudonocardiales</taxon>
        <taxon>Pseudonocardiaceae</taxon>
        <taxon>Kutzneria</taxon>
    </lineage>
</organism>
<dbReference type="AlphaFoldDB" id="A0A3E0HAB2"/>
<comment type="caution">
    <text evidence="1">The sequence shown here is derived from an EMBL/GenBank/DDBJ whole genome shotgun (WGS) entry which is preliminary data.</text>
</comment>
<dbReference type="RefSeq" id="WP_116178158.1">
    <property type="nucleotide sequence ID" value="NZ_CP144375.1"/>
</dbReference>
<name>A0A3E0HAB2_9PSEU</name>